<reference evidence="1 2" key="1">
    <citation type="submission" date="2018-05" db="EMBL/GenBank/DDBJ databases">
        <title>Streptomyces venezuelae.</title>
        <authorList>
            <person name="Kim W."/>
            <person name="Lee N."/>
            <person name="Cho B.-K."/>
        </authorList>
    </citation>
    <scope>NUCLEOTIDE SEQUENCE [LARGE SCALE GENOMIC DNA]</scope>
    <source>
        <strain evidence="1 2">ATCC 21782</strain>
    </source>
</reference>
<accession>A0A5P2D5D9</accession>
<evidence type="ECO:0000313" key="2">
    <source>
        <dbReference type="Proteomes" id="UP000325211"/>
    </source>
</evidence>
<organism evidence="1 2">
    <name type="scientific">Streptomyces venezuelae</name>
    <dbReference type="NCBI Taxonomy" id="54571"/>
    <lineage>
        <taxon>Bacteria</taxon>
        <taxon>Bacillati</taxon>
        <taxon>Actinomycetota</taxon>
        <taxon>Actinomycetes</taxon>
        <taxon>Kitasatosporales</taxon>
        <taxon>Streptomycetaceae</taxon>
        <taxon>Streptomyces</taxon>
    </lineage>
</organism>
<proteinExistence type="predicted"/>
<protein>
    <submittedName>
        <fullName evidence="1">Uncharacterized protein</fullName>
    </submittedName>
</protein>
<sequence length="94" mass="10324">MDGIGRLLPWVGTDGKPCYLVGDGAGFLSRYADKIELVQLGMAASLIEHAEDMLTDQRITRDQLHFLAGRMAEALRDVHRIAVSRADRVNGPFG</sequence>
<dbReference type="EMBL" id="CP029190">
    <property type="protein sequence ID" value="QES48359.1"/>
    <property type="molecule type" value="Genomic_DNA"/>
</dbReference>
<dbReference type="RefSeq" id="WP_150207593.1">
    <property type="nucleotide sequence ID" value="NZ_CP029190.1"/>
</dbReference>
<gene>
    <name evidence="1" type="ORF">DEJ50_11530</name>
</gene>
<name>A0A5P2D5D9_STRVZ</name>
<dbReference type="OrthoDB" id="4320909at2"/>
<dbReference type="Proteomes" id="UP000325211">
    <property type="component" value="Chromosome"/>
</dbReference>
<dbReference type="AlphaFoldDB" id="A0A5P2D5D9"/>
<evidence type="ECO:0000313" key="1">
    <source>
        <dbReference type="EMBL" id="QES48359.1"/>
    </source>
</evidence>